<reference evidence="1 2" key="1">
    <citation type="submission" date="2013-02" db="EMBL/GenBank/DDBJ databases">
        <authorList>
            <person name="Fiebig A."/>
            <person name="Goeker M."/>
            <person name="Klenk H.-P.P."/>
        </authorList>
    </citation>
    <scope>NUCLEOTIDE SEQUENCE [LARGE SCALE GENOMIC DNA]</scope>
    <source>
        <strain evidence="1 2">DSM 19309</strain>
    </source>
</reference>
<protein>
    <submittedName>
        <fullName evidence="1">Uncharacterized protein</fullName>
    </submittedName>
</protein>
<gene>
    <name evidence="1" type="ORF">Rumeso_04016</name>
</gene>
<comment type="caution">
    <text evidence="1">The sequence shown here is derived from an EMBL/GenBank/DDBJ whole genome shotgun (WGS) entry which is preliminary data.</text>
</comment>
<accession>A0A017HJB3</accession>
<keyword evidence="2" id="KW-1185">Reference proteome</keyword>
<dbReference type="AlphaFoldDB" id="A0A017HJB3"/>
<organism evidence="1 2">
    <name type="scientific">Rubellimicrobium mesophilum DSM 19309</name>
    <dbReference type="NCBI Taxonomy" id="442562"/>
    <lineage>
        <taxon>Bacteria</taxon>
        <taxon>Pseudomonadati</taxon>
        <taxon>Pseudomonadota</taxon>
        <taxon>Alphaproteobacteria</taxon>
        <taxon>Rhodobacterales</taxon>
        <taxon>Roseobacteraceae</taxon>
        <taxon>Rubellimicrobium</taxon>
    </lineage>
</organism>
<sequence length="41" mass="4933">MSNDLSDLLIHFRMLKYLPNDEVKVMLKRFYPKQAFMARGD</sequence>
<dbReference type="HOGENOM" id="CLU_3276110_0_0_5"/>
<evidence type="ECO:0000313" key="2">
    <source>
        <dbReference type="Proteomes" id="UP000019666"/>
    </source>
</evidence>
<dbReference type="Proteomes" id="UP000019666">
    <property type="component" value="Unassembled WGS sequence"/>
</dbReference>
<proteinExistence type="predicted"/>
<dbReference type="EMBL" id="AOSK01000114">
    <property type="protein sequence ID" value="EYD74420.1"/>
    <property type="molecule type" value="Genomic_DNA"/>
</dbReference>
<name>A0A017HJB3_9RHOB</name>
<evidence type="ECO:0000313" key="1">
    <source>
        <dbReference type="EMBL" id="EYD74420.1"/>
    </source>
</evidence>